<sequence length="182" mass="19322">SLVVANLSSGMVTALWLSKGAAAIAGRRATYYTFVAEEGISSVERVIATSNLCSEGSLLAMNKENGSERSLLVALVEGSERSLLVAFVPQESTAGCDGSERLLPVALCNERSLLVMIKSLLVAIKVNDNKRSLLPAIKEDGSERSLLVVLCNERSLLVMINSLLVAIKVDGSIYAARDMCCG</sequence>
<feature type="non-terminal residue" evidence="1">
    <location>
        <position position="1"/>
    </location>
</feature>
<name>A0A426X9D3_ENSVE</name>
<dbReference type="AlphaFoldDB" id="A0A426X9D3"/>
<proteinExistence type="predicted"/>
<accession>A0A426X9D3</accession>
<comment type="caution">
    <text evidence="1">The sequence shown here is derived from an EMBL/GenBank/DDBJ whole genome shotgun (WGS) entry which is preliminary data.</text>
</comment>
<dbReference type="Proteomes" id="UP000287651">
    <property type="component" value="Unassembled WGS sequence"/>
</dbReference>
<reference evidence="1 2" key="1">
    <citation type="journal article" date="2014" name="Agronomy (Basel)">
        <title>A Draft Genome Sequence for Ensete ventricosum, the Drought-Tolerant Tree Against Hunger.</title>
        <authorList>
            <person name="Harrison J."/>
            <person name="Moore K.A."/>
            <person name="Paszkiewicz K."/>
            <person name="Jones T."/>
            <person name="Grant M."/>
            <person name="Ambacheew D."/>
            <person name="Muzemil S."/>
            <person name="Studholme D.J."/>
        </authorList>
    </citation>
    <scope>NUCLEOTIDE SEQUENCE [LARGE SCALE GENOMIC DNA]</scope>
</reference>
<organism evidence="1 2">
    <name type="scientific">Ensete ventricosum</name>
    <name type="common">Abyssinian banana</name>
    <name type="synonym">Musa ensete</name>
    <dbReference type="NCBI Taxonomy" id="4639"/>
    <lineage>
        <taxon>Eukaryota</taxon>
        <taxon>Viridiplantae</taxon>
        <taxon>Streptophyta</taxon>
        <taxon>Embryophyta</taxon>
        <taxon>Tracheophyta</taxon>
        <taxon>Spermatophyta</taxon>
        <taxon>Magnoliopsida</taxon>
        <taxon>Liliopsida</taxon>
        <taxon>Zingiberales</taxon>
        <taxon>Musaceae</taxon>
        <taxon>Ensete</taxon>
    </lineage>
</organism>
<evidence type="ECO:0000313" key="2">
    <source>
        <dbReference type="Proteomes" id="UP000287651"/>
    </source>
</evidence>
<dbReference type="EMBL" id="AMZH03024090">
    <property type="protein sequence ID" value="RRT36087.1"/>
    <property type="molecule type" value="Genomic_DNA"/>
</dbReference>
<gene>
    <name evidence="1" type="ORF">B296_00044108</name>
</gene>
<protein>
    <submittedName>
        <fullName evidence="1">Uncharacterized protein</fullName>
    </submittedName>
</protein>
<evidence type="ECO:0000313" key="1">
    <source>
        <dbReference type="EMBL" id="RRT36087.1"/>
    </source>
</evidence>